<dbReference type="Proteomes" id="UP000824260">
    <property type="component" value="Unassembled WGS sequence"/>
</dbReference>
<reference evidence="2" key="1">
    <citation type="submission" date="2020-10" db="EMBL/GenBank/DDBJ databases">
        <authorList>
            <person name="Gilroy R."/>
        </authorList>
    </citation>
    <scope>NUCLEOTIDE SEQUENCE</scope>
    <source>
        <strain evidence="2">ChiSjej6B24-2974</strain>
    </source>
</reference>
<keyword evidence="1" id="KW-1133">Transmembrane helix</keyword>
<keyword evidence="1" id="KW-0472">Membrane</keyword>
<accession>A0A9D0ZM48</accession>
<keyword evidence="1" id="KW-0812">Transmembrane</keyword>
<evidence type="ECO:0000256" key="1">
    <source>
        <dbReference type="SAM" id="Phobius"/>
    </source>
</evidence>
<evidence type="ECO:0000313" key="3">
    <source>
        <dbReference type="Proteomes" id="UP000824260"/>
    </source>
</evidence>
<feature type="transmembrane region" description="Helical" evidence="1">
    <location>
        <begin position="25"/>
        <end position="44"/>
    </location>
</feature>
<proteinExistence type="predicted"/>
<protein>
    <recommendedName>
        <fullName evidence="4">DUF4190 domain-containing protein</fullName>
    </recommendedName>
</protein>
<dbReference type="AlphaFoldDB" id="A0A9D0ZM48"/>
<gene>
    <name evidence="2" type="ORF">IAA52_07560</name>
</gene>
<sequence>MISLSLIALIVGGLSIPCAFFALNGGGVFISLVFALGGLVLGALGMMRDKERSGLALIGIACSVLGLIITIVCFACSGCAVCQAQALLNSLI</sequence>
<name>A0A9D0ZM48_9FIRM</name>
<dbReference type="EMBL" id="DVFZ01000076">
    <property type="protein sequence ID" value="HIQ82945.1"/>
    <property type="molecule type" value="Genomic_DNA"/>
</dbReference>
<organism evidence="2 3">
    <name type="scientific">Candidatus Pullichristensenella stercorigallinarum</name>
    <dbReference type="NCBI Taxonomy" id="2840909"/>
    <lineage>
        <taxon>Bacteria</taxon>
        <taxon>Bacillati</taxon>
        <taxon>Bacillota</taxon>
        <taxon>Clostridia</taxon>
        <taxon>Candidatus Pullichristensenella</taxon>
    </lineage>
</organism>
<comment type="caution">
    <text evidence="2">The sequence shown here is derived from an EMBL/GenBank/DDBJ whole genome shotgun (WGS) entry which is preliminary data.</text>
</comment>
<evidence type="ECO:0008006" key="4">
    <source>
        <dbReference type="Google" id="ProtNLM"/>
    </source>
</evidence>
<reference evidence="2" key="2">
    <citation type="journal article" date="2021" name="PeerJ">
        <title>Extensive microbial diversity within the chicken gut microbiome revealed by metagenomics and culture.</title>
        <authorList>
            <person name="Gilroy R."/>
            <person name="Ravi A."/>
            <person name="Getino M."/>
            <person name="Pursley I."/>
            <person name="Horton D.L."/>
            <person name="Alikhan N.F."/>
            <person name="Baker D."/>
            <person name="Gharbi K."/>
            <person name="Hall N."/>
            <person name="Watson M."/>
            <person name="Adriaenssens E.M."/>
            <person name="Foster-Nyarko E."/>
            <person name="Jarju S."/>
            <person name="Secka A."/>
            <person name="Antonio M."/>
            <person name="Oren A."/>
            <person name="Chaudhuri R.R."/>
            <person name="La Ragione R."/>
            <person name="Hildebrand F."/>
            <person name="Pallen M.J."/>
        </authorList>
    </citation>
    <scope>NUCLEOTIDE SEQUENCE</scope>
    <source>
        <strain evidence="2">ChiSjej6B24-2974</strain>
    </source>
</reference>
<evidence type="ECO:0000313" key="2">
    <source>
        <dbReference type="EMBL" id="HIQ82945.1"/>
    </source>
</evidence>
<feature type="transmembrane region" description="Helical" evidence="1">
    <location>
        <begin position="56"/>
        <end position="86"/>
    </location>
</feature>